<sequence>MISFLITEKHFNKDKLYFKLSLDFGVWTLS</sequence>
<feature type="non-terminal residue" evidence="1">
    <location>
        <position position="30"/>
    </location>
</feature>
<gene>
    <name evidence="1" type="ORF">T11_7651</name>
</gene>
<dbReference type="EMBL" id="JYDP01005853">
    <property type="protein sequence ID" value="KRY93951.1"/>
    <property type="molecule type" value="Genomic_DNA"/>
</dbReference>
<accession>A0A0V1G6W2</accession>
<dbReference type="Proteomes" id="UP000055024">
    <property type="component" value="Unassembled WGS sequence"/>
</dbReference>
<evidence type="ECO:0000313" key="1">
    <source>
        <dbReference type="EMBL" id="KRY93951.1"/>
    </source>
</evidence>
<organism evidence="1 2">
    <name type="scientific">Trichinella zimbabwensis</name>
    <dbReference type="NCBI Taxonomy" id="268475"/>
    <lineage>
        <taxon>Eukaryota</taxon>
        <taxon>Metazoa</taxon>
        <taxon>Ecdysozoa</taxon>
        <taxon>Nematoda</taxon>
        <taxon>Enoplea</taxon>
        <taxon>Dorylaimia</taxon>
        <taxon>Trichinellida</taxon>
        <taxon>Trichinellidae</taxon>
        <taxon>Trichinella</taxon>
    </lineage>
</organism>
<protein>
    <submittedName>
        <fullName evidence="1">Uncharacterized protein</fullName>
    </submittedName>
</protein>
<evidence type="ECO:0000313" key="2">
    <source>
        <dbReference type="Proteomes" id="UP000055024"/>
    </source>
</evidence>
<keyword evidence="2" id="KW-1185">Reference proteome</keyword>
<dbReference type="AlphaFoldDB" id="A0A0V1G6W2"/>
<comment type="caution">
    <text evidence="1">The sequence shown here is derived from an EMBL/GenBank/DDBJ whole genome shotgun (WGS) entry which is preliminary data.</text>
</comment>
<proteinExistence type="predicted"/>
<name>A0A0V1G6W2_9BILA</name>
<reference evidence="1 2" key="1">
    <citation type="submission" date="2015-01" db="EMBL/GenBank/DDBJ databases">
        <title>Evolution of Trichinella species and genotypes.</title>
        <authorList>
            <person name="Korhonen P.K."/>
            <person name="Edoardo P."/>
            <person name="Giuseppe L.R."/>
            <person name="Gasser R.B."/>
        </authorList>
    </citation>
    <scope>NUCLEOTIDE SEQUENCE [LARGE SCALE GENOMIC DNA]</scope>
    <source>
        <strain evidence="1">ISS1029</strain>
    </source>
</reference>